<dbReference type="AlphaFoldDB" id="A0AAD9SH49"/>
<evidence type="ECO:0000313" key="3">
    <source>
        <dbReference type="Proteomes" id="UP001265746"/>
    </source>
</evidence>
<name>A0AAD9SH49_PHOAM</name>
<feature type="domain" description="Heterokaryon incompatibility" evidence="1">
    <location>
        <begin position="29"/>
        <end position="170"/>
    </location>
</feature>
<dbReference type="PANTHER" id="PTHR33112">
    <property type="entry name" value="DOMAIN PROTEIN, PUTATIVE-RELATED"/>
    <property type="match status" value="1"/>
</dbReference>
<proteinExistence type="predicted"/>
<organism evidence="2 3">
    <name type="scientific">Phomopsis amygdali</name>
    <name type="common">Fusicoccum amygdali</name>
    <dbReference type="NCBI Taxonomy" id="1214568"/>
    <lineage>
        <taxon>Eukaryota</taxon>
        <taxon>Fungi</taxon>
        <taxon>Dikarya</taxon>
        <taxon>Ascomycota</taxon>
        <taxon>Pezizomycotina</taxon>
        <taxon>Sordariomycetes</taxon>
        <taxon>Sordariomycetidae</taxon>
        <taxon>Diaporthales</taxon>
        <taxon>Diaporthaceae</taxon>
        <taxon>Diaporthe</taxon>
    </lineage>
</organism>
<comment type="caution">
    <text evidence="2">The sequence shown here is derived from an EMBL/GenBank/DDBJ whole genome shotgun (WGS) entry which is preliminary data.</text>
</comment>
<sequence>MQMPRTRLIDCKARKLINVGVWPFHMPRFAALSYRWGVTPEPQMEQDREDRSKREGSLSNLPLTIEDAISVTKGLGLRYLWVDQYCIDQNNSQEKQAQIQNMDRIYQCAEVAIMAPAGEDCHYGLPGVSKRARRVLDPLILDDTLTFGICPAAGAHWQNGAWHERGWTFQKTHLPRRRLVFSDTLVHFECAHHRPWQRENGGGFETVQHNAKVARKLKGSYNAMLLDPFRALDTVTAYAHRGNFEACIVEYYSFVLYYTTRKLSYASDSLNAFLGLANAMQEFRHPIYNVAGVPFMVGNEPIDRDYWAESSFSSGLAWFSIQGTDRSDQQDAVNGKFPSWSWGNTKLWPVQLKYLDHLEMLRPEILRPDALTPPRKESKERAIKHKARLRDIQVEFTSDGNKQVTGLAEYADKSRKALKMSLPQPTALLFKARFVPSHAITLHSEDENIDEDDDTIFSGEFCHNAHGRREHFKIGLVDDTSDETNRYPQADLQDPWWDSRRYRLIVHDREFHRDMIASGWSLLLLRCFDTPRSVRLLVVKGVEENTASRVGTSRVRPRPRLYGADAVVAGWFLRCFTDEREVRLV</sequence>
<dbReference type="EMBL" id="JAUJFL010000002">
    <property type="protein sequence ID" value="KAK2609510.1"/>
    <property type="molecule type" value="Genomic_DNA"/>
</dbReference>
<accession>A0AAD9SH49</accession>
<keyword evidence="3" id="KW-1185">Reference proteome</keyword>
<evidence type="ECO:0000313" key="2">
    <source>
        <dbReference type="EMBL" id="KAK2609510.1"/>
    </source>
</evidence>
<dbReference type="PANTHER" id="PTHR33112:SF1">
    <property type="entry name" value="HETEROKARYON INCOMPATIBILITY DOMAIN-CONTAINING PROTEIN"/>
    <property type="match status" value="1"/>
</dbReference>
<dbReference type="Proteomes" id="UP001265746">
    <property type="component" value="Unassembled WGS sequence"/>
</dbReference>
<dbReference type="InterPro" id="IPR010730">
    <property type="entry name" value="HET"/>
</dbReference>
<reference evidence="2" key="1">
    <citation type="submission" date="2023-06" db="EMBL/GenBank/DDBJ databases">
        <authorList>
            <person name="Noh H."/>
        </authorList>
    </citation>
    <scope>NUCLEOTIDE SEQUENCE</scope>
    <source>
        <strain evidence="2">DUCC20226</strain>
    </source>
</reference>
<protein>
    <recommendedName>
        <fullName evidence="1">Heterokaryon incompatibility domain-containing protein</fullName>
    </recommendedName>
</protein>
<dbReference type="Pfam" id="PF06985">
    <property type="entry name" value="HET"/>
    <property type="match status" value="1"/>
</dbReference>
<evidence type="ECO:0000259" key="1">
    <source>
        <dbReference type="Pfam" id="PF06985"/>
    </source>
</evidence>
<gene>
    <name evidence="2" type="ORF">N8I77_003007</name>
</gene>